<name>A0ABZ2CGL5_9BACI</name>
<dbReference type="Proteomes" id="UP001357223">
    <property type="component" value="Chromosome"/>
</dbReference>
<evidence type="ECO:0000256" key="1">
    <source>
        <dbReference type="SAM" id="Coils"/>
    </source>
</evidence>
<protein>
    <submittedName>
        <fullName evidence="2">Polyhydroxyalkanoate biosynthesis repressor PhaR</fullName>
    </submittedName>
</protein>
<dbReference type="RefSeq" id="WP_338451052.1">
    <property type="nucleotide sequence ID" value="NZ_CP137640.1"/>
</dbReference>
<dbReference type="EMBL" id="CP137640">
    <property type="protein sequence ID" value="WVX82148.1"/>
    <property type="molecule type" value="Genomic_DNA"/>
</dbReference>
<evidence type="ECO:0000313" key="3">
    <source>
        <dbReference type="Proteomes" id="UP001357223"/>
    </source>
</evidence>
<accession>A0ABZ2CGL5</accession>
<proteinExistence type="predicted"/>
<evidence type="ECO:0000313" key="2">
    <source>
        <dbReference type="EMBL" id="WVX82148.1"/>
    </source>
</evidence>
<organism evidence="2 3">
    <name type="scientific">Niallia oryzisoli</name>
    <dbReference type="NCBI Taxonomy" id="1737571"/>
    <lineage>
        <taxon>Bacteria</taxon>
        <taxon>Bacillati</taxon>
        <taxon>Bacillota</taxon>
        <taxon>Bacilli</taxon>
        <taxon>Bacillales</taxon>
        <taxon>Bacillaceae</taxon>
        <taxon>Niallia</taxon>
    </lineage>
</organism>
<keyword evidence="1" id="KW-0175">Coiled coil</keyword>
<reference evidence="2 3" key="1">
    <citation type="submission" date="2023-10" db="EMBL/GenBank/DDBJ databases">
        <title>Niallia locisalis sp.nov. isolated from a salt pond sample.</title>
        <authorList>
            <person name="Li X.-J."/>
            <person name="Dong L."/>
        </authorList>
    </citation>
    <scope>NUCLEOTIDE SEQUENCE [LARGE SCALE GENOMIC DNA]</scope>
    <source>
        <strain evidence="2 3">DSM 29761</strain>
    </source>
</reference>
<feature type="coiled-coil region" evidence="1">
    <location>
        <begin position="74"/>
        <end position="150"/>
    </location>
</feature>
<gene>
    <name evidence="2" type="ORF">R4Z09_03775</name>
</gene>
<keyword evidence="3" id="KW-1185">Reference proteome</keyword>
<sequence>MSNQRTFDPYETFKKVSIQWEQRMNDMIHLCTNNNDFIKYAKMSSDSNAGYVEWLRKSQEMLANQLNMPTKNDLANVAKLSIQTQEKLDSLEEQIWNLSDSVARTNKEMESVVEVLHEVIKMTKQLKTQQEETKEELAELKNLLAERQTTTKNNRKPVTGATK</sequence>